<feature type="chain" id="PRO_5045753399" description="DUF1311 domain-containing protein" evidence="1">
    <location>
        <begin position="27"/>
        <end position="156"/>
    </location>
</feature>
<evidence type="ECO:0000313" key="2">
    <source>
        <dbReference type="EMBL" id="MBA5804207.1"/>
    </source>
</evidence>
<evidence type="ECO:0000256" key="1">
    <source>
        <dbReference type="SAM" id="SignalP"/>
    </source>
</evidence>
<evidence type="ECO:0000313" key="3">
    <source>
        <dbReference type="Proteomes" id="UP000539787"/>
    </source>
</evidence>
<reference evidence="2 3" key="1">
    <citation type="submission" date="2020-07" db="EMBL/GenBank/DDBJ databases">
        <authorList>
            <person name="Sun Q."/>
        </authorList>
    </citation>
    <scope>NUCLEOTIDE SEQUENCE [LARGE SCALE GENOMIC DNA]</scope>
    <source>
        <strain evidence="2 3">WYCCWR 11317</strain>
    </source>
</reference>
<keyword evidence="1" id="KW-0732">Signal</keyword>
<feature type="signal peptide" evidence="1">
    <location>
        <begin position="1"/>
        <end position="26"/>
    </location>
</feature>
<keyword evidence="3" id="KW-1185">Reference proteome</keyword>
<proteinExistence type="predicted"/>
<evidence type="ECO:0008006" key="4">
    <source>
        <dbReference type="Google" id="ProtNLM"/>
    </source>
</evidence>
<dbReference type="EMBL" id="JACGBJ010000012">
    <property type="protein sequence ID" value="MBA5804207.1"/>
    <property type="molecule type" value="Genomic_DNA"/>
</dbReference>
<accession>A0ABR6AC89</accession>
<dbReference type="RefSeq" id="WP_182210141.1">
    <property type="nucleotide sequence ID" value="NZ_JACGBJ010000012.1"/>
</dbReference>
<gene>
    <name evidence="2" type="ORF">HX902_21475</name>
</gene>
<sequence length="156" mass="17238">MFVGRPRLYGLIVAALVFLPGFKATAAGLTCHQNIEGSSLPTPPSGFLGFFWSFESDVIAAFPLTTPASRLSSWMDQESFSWLSYGPFDTATIDEDDEIRRSSERVAAAKKINSRFKEIRTWCGVSYFSVAWNSDGCGNVTEVFADEKICVMDILP</sequence>
<organism evidence="2 3">
    <name type="scientific">Rhizobium changzhiense</name>
    <dbReference type="NCBI Taxonomy" id="2692317"/>
    <lineage>
        <taxon>Bacteria</taxon>
        <taxon>Pseudomonadati</taxon>
        <taxon>Pseudomonadota</taxon>
        <taxon>Alphaproteobacteria</taxon>
        <taxon>Hyphomicrobiales</taxon>
        <taxon>Rhizobiaceae</taxon>
        <taxon>Rhizobium/Agrobacterium group</taxon>
        <taxon>Rhizobium</taxon>
    </lineage>
</organism>
<name>A0ABR6AC89_9HYPH</name>
<comment type="caution">
    <text evidence="2">The sequence shown here is derived from an EMBL/GenBank/DDBJ whole genome shotgun (WGS) entry which is preliminary data.</text>
</comment>
<protein>
    <recommendedName>
        <fullName evidence="4">DUF1311 domain-containing protein</fullName>
    </recommendedName>
</protein>
<dbReference type="Proteomes" id="UP000539787">
    <property type="component" value="Unassembled WGS sequence"/>
</dbReference>